<evidence type="ECO:0000313" key="2">
    <source>
        <dbReference type="EMBL" id="KKN59655.1"/>
    </source>
</evidence>
<dbReference type="EMBL" id="LAZR01000719">
    <property type="protein sequence ID" value="KKN59655.1"/>
    <property type="molecule type" value="Genomic_DNA"/>
</dbReference>
<evidence type="ECO:0000256" key="1">
    <source>
        <dbReference type="SAM" id="MobiDB-lite"/>
    </source>
</evidence>
<gene>
    <name evidence="2" type="ORF">LCGC14_0539820</name>
</gene>
<reference evidence="2" key="1">
    <citation type="journal article" date="2015" name="Nature">
        <title>Complex archaea that bridge the gap between prokaryotes and eukaryotes.</title>
        <authorList>
            <person name="Spang A."/>
            <person name="Saw J.H."/>
            <person name="Jorgensen S.L."/>
            <person name="Zaremba-Niedzwiedzka K."/>
            <person name="Martijn J."/>
            <person name="Lind A.E."/>
            <person name="van Eijk R."/>
            <person name="Schleper C."/>
            <person name="Guy L."/>
            <person name="Ettema T.J."/>
        </authorList>
    </citation>
    <scope>NUCLEOTIDE SEQUENCE</scope>
</reference>
<dbReference type="AlphaFoldDB" id="A0A0F9RT81"/>
<protein>
    <submittedName>
        <fullName evidence="2">Uncharacterized protein</fullName>
    </submittedName>
</protein>
<comment type="caution">
    <text evidence="2">The sequence shown here is derived from an EMBL/GenBank/DDBJ whole genome shotgun (WGS) entry which is preliminary data.</text>
</comment>
<name>A0A0F9RT81_9ZZZZ</name>
<accession>A0A0F9RT81</accession>
<feature type="region of interest" description="Disordered" evidence="1">
    <location>
        <begin position="98"/>
        <end position="118"/>
    </location>
</feature>
<proteinExistence type="predicted"/>
<sequence length="118" mass="13501">MVNRTMFGPTKTKYLGDIISLRTQAAAGISVRKLKSEYAGARTQSKRLRIARATQLAANRSRVMSRNVRLSRIERAEARKVNRVYDSAASTMFRSYRKPKQNIVGGTRQWPEQRRGRS</sequence>
<organism evidence="2">
    <name type="scientific">marine sediment metagenome</name>
    <dbReference type="NCBI Taxonomy" id="412755"/>
    <lineage>
        <taxon>unclassified sequences</taxon>
        <taxon>metagenomes</taxon>
        <taxon>ecological metagenomes</taxon>
    </lineage>
</organism>